<dbReference type="FunFam" id="3.40.1110.10:FF:000057">
    <property type="entry name" value="Cation-transporting ATPase"/>
    <property type="match status" value="1"/>
</dbReference>
<comment type="caution">
    <text evidence="18">The sequence shown here is derived from an EMBL/GenBank/DDBJ whole genome shotgun (WGS) entry which is preliminary data.</text>
</comment>
<feature type="transmembrane region" description="Helical" evidence="13">
    <location>
        <begin position="1256"/>
        <end position="1279"/>
    </location>
</feature>
<organism evidence="18 19">
    <name type="scientific">Mucor velutinosus</name>
    <dbReference type="NCBI Taxonomy" id="708070"/>
    <lineage>
        <taxon>Eukaryota</taxon>
        <taxon>Fungi</taxon>
        <taxon>Fungi incertae sedis</taxon>
        <taxon>Mucoromycota</taxon>
        <taxon>Mucoromycotina</taxon>
        <taxon>Mucoromycetes</taxon>
        <taxon>Mucorales</taxon>
        <taxon>Mucorineae</taxon>
        <taxon>Mucoraceae</taxon>
        <taxon>Mucor</taxon>
    </lineage>
</organism>
<dbReference type="EC" id="7.2.2.-" evidence="13"/>
<evidence type="ECO:0000313" key="18">
    <source>
        <dbReference type="EMBL" id="KAK4511714.1"/>
    </source>
</evidence>
<evidence type="ECO:0000256" key="11">
    <source>
        <dbReference type="ARBA" id="ARBA00023136"/>
    </source>
</evidence>
<evidence type="ECO:0000256" key="14">
    <source>
        <dbReference type="SAM" id="MobiDB-lite"/>
    </source>
</evidence>
<feature type="domain" description="Cation-transporting P-type ATPase N-terminal" evidence="16">
    <location>
        <begin position="328"/>
        <end position="380"/>
    </location>
</feature>
<feature type="transmembrane region" description="Helical" evidence="13">
    <location>
        <begin position="1137"/>
        <end position="1156"/>
    </location>
</feature>
<evidence type="ECO:0000256" key="5">
    <source>
        <dbReference type="ARBA" id="ARBA00022723"/>
    </source>
</evidence>
<dbReference type="InterPro" id="IPR047819">
    <property type="entry name" value="P5A-ATPase_N"/>
</dbReference>
<dbReference type="InterPro" id="IPR018303">
    <property type="entry name" value="ATPase_P-typ_P_site"/>
</dbReference>
<dbReference type="GO" id="GO:0015662">
    <property type="term" value="F:P-type ion transporter activity"/>
    <property type="evidence" value="ECO:0007669"/>
    <property type="project" value="InterPro"/>
</dbReference>
<dbReference type="InterPro" id="IPR059000">
    <property type="entry name" value="ATPase_P-type_domA"/>
</dbReference>
<dbReference type="InterPro" id="IPR004014">
    <property type="entry name" value="ATPase_P-typ_cation-transptr_N"/>
</dbReference>
<keyword evidence="3" id="KW-0597">Phosphoprotein</keyword>
<feature type="transmembrane region" description="Helical" evidence="13">
    <location>
        <begin position="563"/>
        <end position="587"/>
    </location>
</feature>
<dbReference type="Gene3D" id="3.40.50.1000">
    <property type="entry name" value="HAD superfamily/HAD-like"/>
    <property type="match status" value="1"/>
</dbReference>
<feature type="domain" description="P-type ATPase A" evidence="15">
    <location>
        <begin position="423"/>
        <end position="546"/>
    </location>
</feature>
<dbReference type="SUPFAM" id="SSF81660">
    <property type="entry name" value="Metal cation-transporting ATPase, ATP-binding domain N"/>
    <property type="match status" value="1"/>
</dbReference>
<evidence type="ECO:0000256" key="9">
    <source>
        <dbReference type="ARBA" id="ARBA00022967"/>
    </source>
</evidence>
<dbReference type="SUPFAM" id="SSF81665">
    <property type="entry name" value="Calcium ATPase, transmembrane domain M"/>
    <property type="match status" value="1"/>
</dbReference>
<dbReference type="GO" id="GO:0019829">
    <property type="term" value="F:ATPase-coupled monoatomic cation transmembrane transporter activity"/>
    <property type="evidence" value="ECO:0007669"/>
    <property type="project" value="UniProtKB-UniRule"/>
</dbReference>
<accession>A0AAN7HKS9</accession>
<feature type="transmembrane region" description="Helical" evidence="13">
    <location>
        <begin position="385"/>
        <end position="405"/>
    </location>
</feature>
<feature type="region of interest" description="Disordered" evidence="14">
    <location>
        <begin position="1"/>
        <end position="140"/>
    </location>
</feature>
<feature type="compositionally biased region" description="Acidic residues" evidence="14">
    <location>
        <begin position="116"/>
        <end position="137"/>
    </location>
</feature>
<feature type="compositionally biased region" description="Low complexity" evidence="14">
    <location>
        <begin position="59"/>
        <end position="76"/>
    </location>
</feature>
<keyword evidence="7 13" id="KW-0067">ATP-binding</keyword>
<evidence type="ECO:0000256" key="13">
    <source>
        <dbReference type="RuleBase" id="RU362082"/>
    </source>
</evidence>
<dbReference type="FunFam" id="2.70.150.10:FF:000057">
    <property type="entry name" value="Cation-transporting ATPase"/>
    <property type="match status" value="1"/>
</dbReference>
<feature type="transmembrane region" description="Helical" evidence="13">
    <location>
        <begin position="599"/>
        <end position="620"/>
    </location>
</feature>
<keyword evidence="6 13" id="KW-0547">Nucleotide-binding</keyword>
<feature type="transmembrane region" description="Helical" evidence="13">
    <location>
        <begin position="1224"/>
        <end position="1244"/>
    </location>
</feature>
<comment type="catalytic activity">
    <reaction evidence="12 13">
        <text>ATP + H2O = ADP + phosphate + H(+)</text>
        <dbReference type="Rhea" id="RHEA:13065"/>
        <dbReference type="ChEBI" id="CHEBI:15377"/>
        <dbReference type="ChEBI" id="CHEBI:15378"/>
        <dbReference type="ChEBI" id="CHEBI:30616"/>
        <dbReference type="ChEBI" id="CHEBI:43474"/>
        <dbReference type="ChEBI" id="CHEBI:456216"/>
    </reaction>
</comment>
<evidence type="ECO:0000256" key="3">
    <source>
        <dbReference type="ARBA" id="ARBA00022553"/>
    </source>
</evidence>
<dbReference type="Pfam" id="PF13246">
    <property type="entry name" value="Cation_ATPase"/>
    <property type="match status" value="1"/>
</dbReference>
<dbReference type="GeneID" id="89950943"/>
<feature type="compositionally biased region" description="Basic residues" evidence="14">
    <location>
        <begin position="80"/>
        <end position="93"/>
    </location>
</feature>
<reference evidence="18 19" key="1">
    <citation type="submission" date="2022-11" db="EMBL/GenBank/DDBJ databases">
        <title>Mucor velutinosus strain NIH1002 WGS.</title>
        <authorList>
            <person name="Subramanian P."/>
            <person name="Mullikin J.C."/>
            <person name="Segre J.A."/>
            <person name="Zelazny A.M."/>
        </authorList>
    </citation>
    <scope>NUCLEOTIDE SEQUENCE [LARGE SCALE GENOMIC DNA]</scope>
    <source>
        <strain evidence="18 19">NIH1002</strain>
    </source>
</reference>
<dbReference type="CDD" id="cd07542">
    <property type="entry name" value="P-type_ATPase_cation"/>
    <property type="match status" value="1"/>
</dbReference>
<evidence type="ECO:0000256" key="8">
    <source>
        <dbReference type="ARBA" id="ARBA00022842"/>
    </source>
</evidence>
<dbReference type="PROSITE" id="PS00154">
    <property type="entry name" value="ATPASE_E1_E2"/>
    <property type="match status" value="1"/>
</dbReference>
<keyword evidence="8 13" id="KW-0460">Magnesium</keyword>
<feature type="transmembrane region" description="Helical" evidence="13">
    <location>
        <begin position="194"/>
        <end position="215"/>
    </location>
</feature>
<dbReference type="GO" id="GO:0006874">
    <property type="term" value="P:intracellular calcium ion homeostasis"/>
    <property type="evidence" value="ECO:0007669"/>
    <property type="project" value="TreeGrafter"/>
</dbReference>
<evidence type="ECO:0000256" key="7">
    <source>
        <dbReference type="ARBA" id="ARBA00022840"/>
    </source>
</evidence>
<proteinExistence type="inferred from homology"/>
<evidence type="ECO:0000256" key="1">
    <source>
        <dbReference type="ARBA" id="ARBA00004141"/>
    </source>
</evidence>
<evidence type="ECO:0000259" key="16">
    <source>
        <dbReference type="Pfam" id="PF00690"/>
    </source>
</evidence>
<evidence type="ECO:0000256" key="2">
    <source>
        <dbReference type="ARBA" id="ARBA00006000"/>
    </source>
</evidence>
<dbReference type="GO" id="GO:0046872">
    <property type="term" value="F:metal ion binding"/>
    <property type="evidence" value="ECO:0007669"/>
    <property type="project" value="UniProtKB-UniRule"/>
</dbReference>
<dbReference type="RefSeq" id="XP_064678380.1">
    <property type="nucleotide sequence ID" value="XM_064826520.1"/>
</dbReference>
<dbReference type="Proteomes" id="UP001304243">
    <property type="component" value="Unassembled WGS sequence"/>
</dbReference>
<dbReference type="Gene3D" id="2.70.150.10">
    <property type="entry name" value="Calcium-transporting ATPase, cytoplasmic transduction domain A"/>
    <property type="match status" value="1"/>
</dbReference>
<keyword evidence="10 13" id="KW-1133">Transmembrane helix</keyword>
<dbReference type="SFLD" id="SFLDS00003">
    <property type="entry name" value="Haloacid_Dehalogenase"/>
    <property type="match status" value="1"/>
</dbReference>
<dbReference type="GO" id="GO:0016887">
    <property type="term" value="F:ATP hydrolysis activity"/>
    <property type="evidence" value="ECO:0007669"/>
    <property type="project" value="InterPro"/>
</dbReference>
<dbReference type="SFLD" id="SFLDG00002">
    <property type="entry name" value="C1.7:_P-type_atpase_like"/>
    <property type="match status" value="1"/>
</dbReference>
<dbReference type="FunFam" id="1.20.1110.10:FF:000032">
    <property type="entry name" value="Cation-transporting ATPase"/>
    <property type="match status" value="1"/>
</dbReference>
<evidence type="ECO:0000259" key="15">
    <source>
        <dbReference type="Pfam" id="PF00122"/>
    </source>
</evidence>
<evidence type="ECO:0000256" key="12">
    <source>
        <dbReference type="ARBA" id="ARBA00049360"/>
    </source>
</evidence>
<dbReference type="InterPro" id="IPR036412">
    <property type="entry name" value="HAD-like_sf"/>
</dbReference>
<dbReference type="PRINTS" id="PR00119">
    <property type="entry name" value="CATATPASE"/>
</dbReference>
<feature type="transmembrane region" description="Helical" evidence="13">
    <location>
        <begin position="1113"/>
        <end position="1131"/>
    </location>
</feature>
<dbReference type="NCBIfam" id="TIGR01657">
    <property type="entry name" value="P-ATPase-V"/>
    <property type="match status" value="1"/>
</dbReference>
<feature type="compositionally biased region" description="Polar residues" evidence="14">
    <location>
        <begin position="1"/>
        <end position="30"/>
    </location>
</feature>
<sequence length="1360" mass="153300">MSGNPSTKTRSVYGTSSVDSNSKLESSTKASARRDSAAPLINTPPIQPVIGIDPLDVTGTSYRSSSSSRIITSGSYARQKGYHRTGLFRRRRNSSSSQENDTEDEQPQDSDRELNTSDEESSADDEDDLDEDDDENDTEHTIQHLVASRNNTEIRISGLNAIPNDTKDEQTLLLEEEDVQIHIRAYKFNRLHLFFYRLSSVLSLGIVWLICRWVPTWYIAWIGVKVPLEKAEWIVFESQYNEIEIIRPFREWYQGTIGSIFSHDQMKEELLQFNVNTEEARHLLNMDHQINQLMLVEYRYIRLAFHPLLHKFLIVGFWKDPTWISTKNFKLGLTTEKYHARLSVFGPNLINIREKPTSKLLTDEVLNPFYVFQIGSILLWCMDDYYYYAFCIFIISAFSIISTLIETKETMKRMKDMSFFECSVRVFRNGSWRNVSSVELVPGDLIDIANIHTVPCDAMLVSGDCILNESMLTGESVPVSKMPINDATLKKMNLSSSSIPAEIAKHFLFMGTKMVRVRGGDNVTTATAIVVRTGFSTAKGALVRSMLFPKPNNFKFYRDSFRFIGVLSIIAFIGFLISSVNFIRLGIDSTTMILRALDLITIVVPPALPATLSIGTSFAISRLKKLGIFCISPPRVNIGGKIDCMCFDKTGTLTEDGLDIHGIRAVTVTKDGRKLFDDECKSVAHVDPNSDATMTTQAKILRTMTTCHSLKIVNGELLGDPLDLKMFEFTQWELEESGGASSMGLKPRSELAALQAKKSAKVGIMPTVVRPPGGRQDINLHMETTPPTSEQAPPIEFGIIHTFEFVSSLRRMSVIVRRLANPTMEVFVKGAPEVMKDICTPESMPEDYQERLYKYTHRGYRVIACASRQLLGVKWHKLHKLKRNEVEIGLTFLGFIVFENKLKPRTTSAISTLRNANIRQIMCTGDNVLTAVSVARECGLIDPASEIYIPRFLKGSSTEPDSELSWESVMQEGNELSTDTLQPHMTNDFTRQDQEYHLAITGEAFRWMVDHSTLESLHRMLVKGAIYARMSPDEKQELVMELQNIGYCVGFCGDGANDCGALKAGDIGISLSEAEASVAAPFTSNTMDIECVIDVIKEGRAALVTSFSCFKYMALYSLIQFTSVTLLYAFGSNLGDFQFLYIDLFLILPIAVYMGHTAAWPHLDRKRPTASLVSKKVLTSLIGQILINSGIQFLAYWAIHQQSWYTPPVFDPNGDNIECLENTVLFLVSSYQYMLIAVVFSVGPPYRKPLWTNGRLVLTLAVLISLTSWFVLIPPAFVMELMEIEPMPMSFRWFILFLAALNLVVSLVCEKYLFHQMMGKMTRFLAKKSFGYTLIGSSGHSKRGHDKTYRRVMDEMGLHE</sequence>
<comment type="similarity">
    <text evidence="2 13">Belongs to the cation transport ATPase (P-type) (TC 3.A.3) family. Type V subfamily.</text>
</comment>
<dbReference type="Pfam" id="PF00122">
    <property type="entry name" value="E1-E2_ATPase"/>
    <property type="match status" value="1"/>
</dbReference>
<dbReference type="EMBL" id="JASEJX010000028">
    <property type="protein sequence ID" value="KAK4511714.1"/>
    <property type="molecule type" value="Genomic_DNA"/>
</dbReference>
<evidence type="ECO:0000259" key="17">
    <source>
        <dbReference type="Pfam" id="PF12409"/>
    </source>
</evidence>
<dbReference type="InterPro" id="IPR001757">
    <property type="entry name" value="P_typ_ATPase"/>
</dbReference>
<dbReference type="InterPro" id="IPR047821">
    <property type="entry name" value="P5B-type_ATPase"/>
</dbReference>
<gene>
    <name evidence="18" type="primary">THI4_1</name>
    <name evidence="18" type="ORF">ATC70_007257</name>
</gene>
<dbReference type="InterPro" id="IPR023214">
    <property type="entry name" value="HAD_sf"/>
</dbReference>
<dbReference type="InterPro" id="IPR044492">
    <property type="entry name" value="P_typ_ATPase_HD_dom"/>
</dbReference>
<dbReference type="FunFam" id="3.40.50.1000:FF:000068">
    <property type="entry name" value="Cation-transporting ATPase"/>
    <property type="match status" value="1"/>
</dbReference>
<feature type="transmembrane region" description="Helical" evidence="13">
    <location>
        <begin position="1177"/>
        <end position="1199"/>
    </location>
</feature>
<feature type="transmembrane region" description="Helical" evidence="13">
    <location>
        <begin position="1291"/>
        <end position="1314"/>
    </location>
</feature>
<dbReference type="InterPro" id="IPR023299">
    <property type="entry name" value="ATPase_P-typ_cyto_dom_N"/>
</dbReference>
<dbReference type="PANTHER" id="PTHR45630">
    <property type="entry name" value="CATION-TRANSPORTING ATPASE-RELATED"/>
    <property type="match status" value="1"/>
</dbReference>
<dbReference type="GO" id="GO:0005524">
    <property type="term" value="F:ATP binding"/>
    <property type="evidence" value="ECO:0007669"/>
    <property type="project" value="UniProtKB-UniRule"/>
</dbReference>
<dbReference type="GO" id="GO:0016020">
    <property type="term" value="C:membrane"/>
    <property type="evidence" value="ECO:0007669"/>
    <property type="project" value="UniProtKB-SubCell"/>
</dbReference>
<dbReference type="InterPro" id="IPR008250">
    <property type="entry name" value="ATPase_P-typ_transduc_dom_A_sf"/>
</dbReference>
<dbReference type="InterPro" id="IPR006544">
    <property type="entry name" value="P-type_TPase_V"/>
</dbReference>
<evidence type="ECO:0000256" key="4">
    <source>
        <dbReference type="ARBA" id="ARBA00022692"/>
    </source>
</evidence>
<keyword evidence="9 13" id="KW-1278">Translocase</keyword>
<dbReference type="SUPFAM" id="SSF56784">
    <property type="entry name" value="HAD-like"/>
    <property type="match status" value="1"/>
</dbReference>
<evidence type="ECO:0000256" key="10">
    <source>
        <dbReference type="ARBA" id="ARBA00022989"/>
    </source>
</evidence>
<evidence type="ECO:0000313" key="19">
    <source>
        <dbReference type="Proteomes" id="UP001304243"/>
    </source>
</evidence>
<keyword evidence="11 13" id="KW-0472">Membrane</keyword>
<keyword evidence="4 13" id="KW-0812">Transmembrane</keyword>
<feature type="domain" description="P5B-type ATPase N-terminal" evidence="17">
    <location>
        <begin position="177"/>
        <end position="306"/>
    </location>
</feature>
<comment type="subcellular location">
    <subcellularLocation>
        <location evidence="1 13">Membrane</location>
        <topology evidence="1 13">Multi-pass membrane protein</topology>
    </subcellularLocation>
</comment>
<evidence type="ECO:0000256" key="6">
    <source>
        <dbReference type="ARBA" id="ARBA00022741"/>
    </source>
</evidence>
<dbReference type="Pfam" id="PF12409">
    <property type="entry name" value="P5-ATPase"/>
    <property type="match status" value="1"/>
</dbReference>
<dbReference type="Pfam" id="PF00690">
    <property type="entry name" value="Cation_ATPase_N"/>
    <property type="match status" value="1"/>
</dbReference>
<dbReference type="SUPFAM" id="SSF81653">
    <property type="entry name" value="Calcium ATPase, transduction domain A"/>
    <property type="match status" value="1"/>
</dbReference>
<dbReference type="SFLD" id="SFLDF00027">
    <property type="entry name" value="p-type_atpase"/>
    <property type="match status" value="1"/>
</dbReference>
<protein>
    <recommendedName>
        <fullName evidence="13">Cation-transporting ATPase</fullName>
        <ecNumber evidence="13">7.2.2.-</ecNumber>
    </recommendedName>
</protein>
<keyword evidence="19" id="KW-1185">Reference proteome</keyword>
<keyword evidence="5 13" id="KW-0479">Metal-binding</keyword>
<dbReference type="Gene3D" id="3.40.1110.10">
    <property type="entry name" value="Calcium-transporting ATPase, cytoplasmic domain N"/>
    <property type="match status" value="1"/>
</dbReference>
<dbReference type="NCBIfam" id="TIGR01494">
    <property type="entry name" value="ATPase_P-type"/>
    <property type="match status" value="1"/>
</dbReference>
<dbReference type="PANTHER" id="PTHR45630:SF8">
    <property type="entry name" value="CATION-TRANSPORTING ATPASE"/>
    <property type="match status" value="1"/>
</dbReference>
<name>A0AAN7HKS9_9FUNG</name>
<dbReference type="InterPro" id="IPR023298">
    <property type="entry name" value="ATPase_P-typ_TM_dom_sf"/>
</dbReference>